<reference evidence="2 3" key="1">
    <citation type="submission" date="2015-04" db="EMBL/GenBank/DDBJ databases">
        <title>Draft Genome Sequences of Eight Spore-Forming Food Isolates of Bacillus cereus Genome sequencing.</title>
        <authorList>
            <person name="Krawcyk A.O."/>
            <person name="de Jong A."/>
            <person name="Eijlander R.T."/>
            <person name="Berendsen E.M."/>
            <person name="Holsappel S."/>
            <person name="Wells-Bennik M."/>
            <person name="Kuipers O.P."/>
        </authorList>
    </citation>
    <scope>NUCLEOTIDE SEQUENCE [LARGE SCALE GENOMIC DNA]</scope>
    <source>
        <strain evidence="2 3">B4077</strain>
    </source>
</reference>
<name>A0A0G8EFL4_BACCE</name>
<accession>A0A0G8EFL4</accession>
<evidence type="ECO:0000313" key="2">
    <source>
        <dbReference type="EMBL" id="KLA22287.1"/>
    </source>
</evidence>
<feature type="signal peptide" evidence="1">
    <location>
        <begin position="1"/>
        <end position="25"/>
    </location>
</feature>
<evidence type="ECO:0000313" key="3">
    <source>
        <dbReference type="Proteomes" id="UP000035214"/>
    </source>
</evidence>
<dbReference type="EMBL" id="LCYI01000062">
    <property type="protein sequence ID" value="KLA22287.1"/>
    <property type="molecule type" value="Genomic_DNA"/>
</dbReference>
<dbReference type="PATRIC" id="fig|1396.428.peg.2589"/>
<dbReference type="RefSeq" id="WP_046956876.1">
    <property type="nucleotide sequence ID" value="NZ_LCYI01000062.1"/>
</dbReference>
<evidence type="ECO:0008006" key="4">
    <source>
        <dbReference type="Google" id="ProtNLM"/>
    </source>
</evidence>
<dbReference type="Proteomes" id="UP000035214">
    <property type="component" value="Unassembled WGS sequence"/>
</dbReference>
<sequence>MFKKLLVAGLAFAAVTSTQVITANAASVEPQAQKSFEISQRASVPFVPNACITIKKVIQSPNNTRDYWILETMSGSELRLEQSNQVGGWFKTIRNGSEIEVMTSPTMSIIYGWRIL</sequence>
<dbReference type="AlphaFoldDB" id="A0A0G8EFL4"/>
<organism evidence="2 3">
    <name type="scientific">Bacillus cereus</name>
    <dbReference type="NCBI Taxonomy" id="1396"/>
    <lineage>
        <taxon>Bacteria</taxon>
        <taxon>Bacillati</taxon>
        <taxon>Bacillota</taxon>
        <taxon>Bacilli</taxon>
        <taxon>Bacillales</taxon>
        <taxon>Bacillaceae</taxon>
        <taxon>Bacillus</taxon>
        <taxon>Bacillus cereus group</taxon>
    </lineage>
</organism>
<proteinExistence type="predicted"/>
<gene>
    <name evidence="2" type="ORF">B4077_3233</name>
</gene>
<comment type="caution">
    <text evidence="2">The sequence shown here is derived from an EMBL/GenBank/DDBJ whole genome shotgun (WGS) entry which is preliminary data.</text>
</comment>
<evidence type="ECO:0000256" key="1">
    <source>
        <dbReference type="SAM" id="SignalP"/>
    </source>
</evidence>
<protein>
    <recommendedName>
        <fullName evidence="4">Group-specific protein</fullName>
    </recommendedName>
</protein>
<keyword evidence="1" id="KW-0732">Signal</keyword>
<feature type="chain" id="PRO_5002571515" description="Group-specific protein" evidence="1">
    <location>
        <begin position="26"/>
        <end position="116"/>
    </location>
</feature>